<dbReference type="InterPro" id="IPR046500">
    <property type="entry name" value="DUF6678"/>
</dbReference>
<dbReference type="Proteomes" id="UP000717752">
    <property type="component" value="Unassembled WGS sequence"/>
</dbReference>
<comment type="caution">
    <text evidence="1">The sequence shown here is derived from an EMBL/GenBank/DDBJ whole genome shotgun (WGS) entry which is preliminary data.</text>
</comment>
<evidence type="ECO:0000313" key="2">
    <source>
        <dbReference type="Proteomes" id="UP000717752"/>
    </source>
</evidence>
<protein>
    <submittedName>
        <fullName evidence="1">Uncharacterized protein</fullName>
    </submittedName>
</protein>
<proteinExistence type="predicted"/>
<sequence>MNSAKWNELRLEMYALTPTPAWSTLSTNGYNYGPDREWFYHFREGGYEDIVHVDIHVETPYQRELVRSAPRKVHVPGEETPQGFRVFGYLQDGQGADYI</sequence>
<dbReference type="Pfam" id="PF20383">
    <property type="entry name" value="DUF6678"/>
    <property type="match status" value="1"/>
</dbReference>
<gene>
    <name evidence="1" type="ORF">JNB85_24970</name>
</gene>
<keyword evidence="2" id="KW-1185">Reference proteome</keyword>
<organism evidence="1 2">
    <name type="scientific">Rhizobium mesosinicum</name>
    <dbReference type="NCBI Taxonomy" id="335017"/>
    <lineage>
        <taxon>Bacteria</taxon>
        <taxon>Pseudomonadati</taxon>
        <taxon>Pseudomonadota</taxon>
        <taxon>Alphaproteobacteria</taxon>
        <taxon>Hyphomicrobiales</taxon>
        <taxon>Rhizobiaceae</taxon>
        <taxon>Rhizobium/Agrobacterium group</taxon>
        <taxon>Rhizobium</taxon>
    </lineage>
</organism>
<reference evidence="1 2" key="1">
    <citation type="journal article" date="2021" name="MBio">
        <title>Poor Competitiveness of Bradyrhizobium in Pigeon Pea Root Colonization in Indian Soils.</title>
        <authorList>
            <person name="Chalasani D."/>
            <person name="Basu A."/>
            <person name="Pullabhotla S.V.S.R.N."/>
            <person name="Jorrin B."/>
            <person name="Neal A.L."/>
            <person name="Poole P.S."/>
            <person name="Podile A.R."/>
            <person name="Tkacz A."/>
        </authorList>
    </citation>
    <scope>NUCLEOTIDE SEQUENCE [LARGE SCALE GENOMIC DNA]</scope>
    <source>
        <strain evidence="1 2">HU56</strain>
    </source>
</reference>
<evidence type="ECO:0000313" key="1">
    <source>
        <dbReference type="EMBL" id="MBW9055666.1"/>
    </source>
</evidence>
<name>A0ABS7H141_9HYPH</name>
<dbReference type="EMBL" id="JAEUAK010000011">
    <property type="protein sequence ID" value="MBW9055666.1"/>
    <property type="molecule type" value="Genomic_DNA"/>
</dbReference>
<accession>A0ABS7H141</accession>